<evidence type="ECO:0000313" key="1">
    <source>
        <dbReference type="EMBL" id="MBX29185.1"/>
    </source>
</evidence>
<dbReference type="EMBL" id="GGEC01048701">
    <property type="protein sequence ID" value="MBX29185.1"/>
    <property type="molecule type" value="Transcribed_RNA"/>
</dbReference>
<organism evidence="1">
    <name type="scientific">Rhizophora mucronata</name>
    <name type="common">Asiatic mangrove</name>
    <dbReference type="NCBI Taxonomy" id="61149"/>
    <lineage>
        <taxon>Eukaryota</taxon>
        <taxon>Viridiplantae</taxon>
        <taxon>Streptophyta</taxon>
        <taxon>Embryophyta</taxon>
        <taxon>Tracheophyta</taxon>
        <taxon>Spermatophyta</taxon>
        <taxon>Magnoliopsida</taxon>
        <taxon>eudicotyledons</taxon>
        <taxon>Gunneridae</taxon>
        <taxon>Pentapetalae</taxon>
        <taxon>rosids</taxon>
        <taxon>fabids</taxon>
        <taxon>Malpighiales</taxon>
        <taxon>Rhizophoraceae</taxon>
        <taxon>Rhizophora</taxon>
    </lineage>
</organism>
<dbReference type="AlphaFoldDB" id="A0A2P2MG07"/>
<accession>A0A2P2MG07</accession>
<protein>
    <submittedName>
        <fullName evidence="1">Uncharacterized protein LOC105638513 isoform X1</fullName>
    </submittedName>
</protein>
<name>A0A2P2MG07_RHIMU</name>
<proteinExistence type="predicted"/>
<sequence length="37" mass="4074">MFTDSYCKGAFQTVWLLRKALHGCYQSIASSGLICSS</sequence>
<reference evidence="1" key="1">
    <citation type="submission" date="2018-02" db="EMBL/GenBank/DDBJ databases">
        <title>Rhizophora mucronata_Transcriptome.</title>
        <authorList>
            <person name="Meera S.P."/>
            <person name="Sreeshan A."/>
            <person name="Augustine A."/>
        </authorList>
    </citation>
    <scope>NUCLEOTIDE SEQUENCE</scope>
    <source>
        <tissue evidence="1">Leaf</tissue>
    </source>
</reference>